<dbReference type="SUPFAM" id="SSF52266">
    <property type="entry name" value="SGNH hydrolase"/>
    <property type="match status" value="1"/>
</dbReference>
<accession>A0A9Q1JRF7</accession>
<organism evidence="3 4">
    <name type="scientific">Carnegiea gigantea</name>
    <dbReference type="NCBI Taxonomy" id="171969"/>
    <lineage>
        <taxon>Eukaryota</taxon>
        <taxon>Viridiplantae</taxon>
        <taxon>Streptophyta</taxon>
        <taxon>Embryophyta</taxon>
        <taxon>Tracheophyta</taxon>
        <taxon>Spermatophyta</taxon>
        <taxon>Magnoliopsida</taxon>
        <taxon>eudicotyledons</taxon>
        <taxon>Gunneridae</taxon>
        <taxon>Pentapetalae</taxon>
        <taxon>Caryophyllales</taxon>
        <taxon>Cactineae</taxon>
        <taxon>Cactaceae</taxon>
        <taxon>Cactoideae</taxon>
        <taxon>Echinocereeae</taxon>
        <taxon>Carnegiea</taxon>
    </lineage>
</organism>
<dbReference type="PANTHER" id="PTHR45642">
    <property type="entry name" value="GDSL ESTERASE/LIPASE EXL3"/>
    <property type="match status" value="1"/>
</dbReference>
<keyword evidence="4" id="KW-1185">Reference proteome</keyword>
<reference evidence="3" key="1">
    <citation type="submission" date="2022-04" db="EMBL/GenBank/DDBJ databases">
        <title>Carnegiea gigantea Genome sequencing and assembly v2.</title>
        <authorList>
            <person name="Copetti D."/>
            <person name="Sanderson M.J."/>
            <person name="Burquez A."/>
            <person name="Wojciechowski M.F."/>
        </authorList>
    </citation>
    <scope>NUCLEOTIDE SEQUENCE</scope>
    <source>
        <strain evidence="3">SGP5-SGP5p</strain>
        <tissue evidence="3">Aerial part</tissue>
    </source>
</reference>
<proteinExistence type="predicted"/>
<evidence type="ECO:0000256" key="1">
    <source>
        <dbReference type="ARBA" id="ARBA00022729"/>
    </source>
</evidence>
<keyword evidence="1" id="KW-0732">Signal</keyword>
<comment type="caution">
    <text evidence="3">The sequence shown here is derived from an EMBL/GenBank/DDBJ whole genome shotgun (WGS) entry which is preliminary data.</text>
</comment>
<dbReference type="Gene3D" id="3.40.50.1110">
    <property type="entry name" value="SGNH hydrolase"/>
    <property type="match status" value="1"/>
</dbReference>
<gene>
    <name evidence="3" type="ORF">Cgig2_001648</name>
</gene>
<dbReference type="OrthoDB" id="1747173at2759"/>
<dbReference type="PANTHER" id="PTHR45642:SF139">
    <property type="entry name" value="SGNH HYDROLASE-TYPE ESTERASE DOMAIN-CONTAINING PROTEIN"/>
    <property type="match status" value="1"/>
</dbReference>
<evidence type="ECO:0000313" key="4">
    <source>
        <dbReference type="Proteomes" id="UP001153076"/>
    </source>
</evidence>
<dbReference type="InterPro" id="IPR050592">
    <property type="entry name" value="GDSL_lipolytic_enzyme"/>
</dbReference>
<evidence type="ECO:0000313" key="3">
    <source>
        <dbReference type="EMBL" id="KAJ8429652.1"/>
    </source>
</evidence>
<evidence type="ECO:0000256" key="2">
    <source>
        <dbReference type="SAM" id="MobiDB-lite"/>
    </source>
</evidence>
<feature type="compositionally biased region" description="Polar residues" evidence="2">
    <location>
        <begin position="143"/>
        <end position="154"/>
    </location>
</feature>
<name>A0A9Q1JRF7_9CARY</name>
<sequence length="154" mass="17655">MHEFSFERTLEGCCGTGDLEVVDLCNSLMPTCPNPSSYIFWDAIHPTQATHHIIAEKLLPIFISKLLGMKKLSTEHIARTMISTWKFKLYATEKFDRLKRLTGFWLKLRHRHGFRNIEKQMKGQAYPGSKHKLDGEKGGGCHRQQQSSEPINLG</sequence>
<dbReference type="EMBL" id="JAKOGI010000874">
    <property type="protein sequence ID" value="KAJ8429652.1"/>
    <property type="molecule type" value="Genomic_DNA"/>
</dbReference>
<dbReference type="InterPro" id="IPR036514">
    <property type="entry name" value="SGNH_hydro_sf"/>
</dbReference>
<protein>
    <submittedName>
        <fullName evidence="3">Uncharacterized protein</fullName>
    </submittedName>
</protein>
<dbReference type="Proteomes" id="UP001153076">
    <property type="component" value="Unassembled WGS sequence"/>
</dbReference>
<feature type="region of interest" description="Disordered" evidence="2">
    <location>
        <begin position="120"/>
        <end position="154"/>
    </location>
</feature>
<dbReference type="AlphaFoldDB" id="A0A9Q1JRF7"/>